<dbReference type="EMBL" id="CADCXU010005768">
    <property type="protein sequence ID" value="CAA9997405.1"/>
    <property type="molecule type" value="Genomic_DNA"/>
</dbReference>
<evidence type="ECO:0000313" key="2">
    <source>
        <dbReference type="EMBL" id="CAA9997405.1"/>
    </source>
</evidence>
<feature type="non-terminal residue" evidence="2">
    <location>
        <position position="1"/>
    </location>
</feature>
<accession>A0A6H5G5K8</accession>
<feature type="non-terminal residue" evidence="2">
    <location>
        <position position="60"/>
    </location>
</feature>
<sequence length="60" mass="6780">RDGSRSAGLRQGFRTFQRRQDEDVHVVALPRISGHVKLDSPRGRSTNFQPPETAHKKGKI</sequence>
<feature type="region of interest" description="Disordered" evidence="1">
    <location>
        <begin position="36"/>
        <end position="60"/>
    </location>
</feature>
<protein>
    <submittedName>
        <fullName evidence="2">Uncharacterized protein</fullName>
    </submittedName>
</protein>
<organism evidence="2 3">
    <name type="scientific">Nesidiocoris tenuis</name>
    <dbReference type="NCBI Taxonomy" id="355587"/>
    <lineage>
        <taxon>Eukaryota</taxon>
        <taxon>Metazoa</taxon>
        <taxon>Ecdysozoa</taxon>
        <taxon>Arthropoda</taxon>
        <taxon>Hexapoda</taxon>
        <taxon>Insecta</taxon>
        <taxon>Pterygota</taxon>
        <taxon>Neoptera</taxon>
        <taxon>Paraneoptera</taxon>
        <taxon>Hemiptera</taxon>
        <taxon>Heteroptera</taxon>
        <taxon>Panheteroptera</taxon>
        <taxon>Cimicomorpha</taxon>
        <taxon>Miridae</taxon>
        <taxon>Dicyphina</taxon>
        <taxon>Nesidiocoris</taxon>
    </lineage>
</organism>
<dbReference type="AlphaFoldDB" id="A0A6H5G5K8"/>
<name>A0A6H5G5K8_9HEMI</name>
<evidence type="ECO:0000313" key="3">
    <source>
        <dbReference type="Proteomes" id="UP000479000"/>
    </source>
</evidence>
<evidence type="ECO:0000256" key="1">
    <source>
        <dbReference type="SAM" id="MobiDB-lite"/>
    </source>
</evidence>
<dbReference type="Proteomes" id="UP000479000">
    <property type="component" value="Unassembled WGS sequence"/>
</dbReference>
<reference evidence="2 3" key="1">
    <citation type="submission" date="2020-02" db="EMBL/GenBank/DDBJ databases">
        <authorList>
            <person name="Ferguson B K."/>
        </authorList>
    </citation>
    <scope>NUCLEOTIDE SEQUENCE [LARGE SCALE GENOMIC DNA]</scope>
</reference>
<gene>
    <name evidence="2" type="ORF">NTEN_LOCUS3707</name>
</gene>
<keyword evidence="3" id="KW-1185">Reference proteome</keyword>
<proteinExistence type="predicted"/>